<comment type="caution">
    <text evidence="2">The sequence shown here is derived from an EMBL/GenBank/DDBJ whole genome shotgun (WGS) entry which is preliminary data.</text>
</comment>
<keyword evidence="3" id="KW-1185">Reference proteome</keyword>
<sequence>MLKFENITDVPGIKVGNVEDIEALTGCTSILTEDGASCGVDVRGSAPGTRETDALDPINAIQEVHAICLAGGSAYGLEAASGVMSYLEEKNIGLHVGVARIPIVPSAVIFDLDIGDPNVRPNFQMGYESAKKAMVGDFPQGNVGAGCGATVGKLAGTDKAMKSGLGSSSLEGVSDLIVGAIVSVNAVGDIKHPDTNTILAGAWDSDASVFINCVEYIKQNLSLPAQAGTNTTIGVVAMNAKLTKAEAKKIASLTQNALARTIFPVHTMFDGDTIFVLGTGTKEYPVDYLGTLAAEAMEKAIVKAVKAAESINHMECYASIQKNKG</sequence>
<dbReference type="Pfam" id="PF03576">
    <property type="entry name" value="Peptidase_S58"/>
    <property type="match status" value="1"/>
</dbReference>
<dbReference type="Proteomes" id="UP001138793">
    <property type="component" value="Unassembled WGS sequence"/>
</dbReference>
<protein>
    <submittedName>
        <fullName evidence="2">L-aminopeptidase/D-esterase-like protein</fullName>
    </submittedName>
</protein>
<dbReference type="PANTHER" id="PTHR36512">
    <property type="entry name" value="D-AMINOPEPTIDASE"/>
    <property type="match status" value="1"/>
</dbReference>
<dbReference type="EMBL" id="JAGGMB010000003">
    <property type="protein sequence ID" value="MBP2077153.1"/>
    <property type="molecule type" value="Genomic_DNA"/>
</dbReference>
<dbReference type="AlphaFoldDB" id="A0A9X0YQE8"/>
<evidence type="ECO:0000256" key="1">
    <source>
        <dbReference type="ARBA" id="ARBA00007068"/>
    </source>
</evidence>
<reference evidence="2" key="1">
    <citation type="submission" date="2021-03" db="EMBL/GenBank/DDBJ databases">
        <title>Genomic Encyclopedia of Type Strains, Phase IV (KMG-IV): sequencing the most valuable type-strain genomes for metagenomic binning, comparative biology and taxonomic classification.</title>
        <authorList>
            <person name="Goeker M."/>
        </authorList>
    </citation>
    <scope>NUCLEOTIDE SEQUENCE</scope>
    <source>
        <strain evidence="2">DSM 107338</strain>
    </source>
</reference>
<dbReference type="CDD" id="cd02252">
    <property type="entry name" value="nylC_like"/>
    <property type="match status" value="1"/>
</dbReference>
<name>A0A9X0YQE8_9BACI</name>
<dbReference type="Gene3D" id="3.60.70.12">
    <property type="entry name" value="L-amino peptidase D-ALA esterase/amidase"/>
    <property type="match status" value="1"/>
</dbReference>
<dbReference type="PANTHER" id="PTHR36512:SF3">
    <property type="entry name" value="BLR5678 PROTEIN"/>
    <property type="match status" value="1"/>
</dbReference>
<organism evidence="2 3">
    <name type="scientific">Oceanobacillus polygoni</name>
    <dbReference type="NCBI Taxonomy" id="1235259"/>
    <lineage>
        <taxon>Bacteria</taxon>
        <taxon>Bacillati</taxon>
        <taxon>Bacillota</taxon>
        <taxon>Bacilli</taxon>
        <taxon>Bacillales</taxon>
        <taxon>Bacillaceae</taxon>
        <taxon>Oceanobacillus</taxon>
    </lineage>
</organism>
<comment type="similarity">
    <text evidence="1">Belongs to the peptidase S58 family.</text>
</comment>
<dbReference type="SUPFAM" id="SSF56266">
    <property type="entry name" value="DmpA/ArgJ-like"/>
    <property type="match status" value="1"/>
</dbReference>
<proteinExistence type="inferred from homology"/>
<dbReference type="GO" id="GO:0004177">
    <property type="term" value="F:aminopeptidase activity"/>
    <property type="evidence" value="ECO:0007669"/>
    <property type="project" value="TreeGrafter"/>
</dbReference>
<dbReference type="InterPro" id="IPR005321">
    <property type="entry name" value="Peptidase_S58_DmpA"/>
</dbReference>
<accession>A0A9X0YQE8</accession>
<dbReference type="InterPro" id="IPR016117">
    <property type="entry name" value="ArgJ-like_dom_sf"/>
</dbReference>
<evidence type="ECO:0000313" key="2">
    <source>
        <dbReference type="EMBL" id="MBP2077153.1"/>
    </source>
</evidence>
<gene>
    <name evidence="2" type="ORF">J2Z64_001384</name>
</gene>
<evidence type="ECO:0000313" key="3">
    <source>
        <dbReference type="Proteomes" id="UP001138793"/>
    </source>
</evidence>